<reference evidence="2" key="1">
    <citation type="submission" date="2014-09" db="EMBL/GenBank/DDBJ databases">
        <authorList>
            <person name="Magalhaes I.L.F."/>
            <person name="Oliveira U."/>
            <person name="Santos F.R."/>
            <person name="Vidigal T.H.D.A."/>
            <person name="Brescovit A.D."/>
            <person name="Santos A.J."/>
        </authorList>
    </citation>
    <scope>NUCLEOTIDE SEQUENCE</scope>
    <source>
        <tissue evidence="2">Shoot tissue taken approximately 20 cm above the soil surface</tissue>
    </source>
</reference>
<proteinExistence type="predicted"/>
<evidence type="ECO:0000313" key="2">
    <source>
        <dbReference type="EMBL" id="JAE30850.1"/>
    </source>
</evidence>
<keyword evidence="1" id="KW-1133">Transmembrane helix</keyword>
<keyword evidence="1" id="KW-0812">Transmembrane</keyword>
<dbReference type="EMBL" id="GBRH01167046">
    <property type="protein sequence ID" value="JAE30850.1"/>
    <property type="molecule type" value="Transcribed_RNA"/>
</dbReference>
<evidence type="ECO:0000256" key="1">
    <source>
        <dbReference type="SAM" id="Phobius"/>
    </source>
</evidence>
<protein>
    <submittedName>
        <fullName evidence="2">Uncharacterized protein</fullName>
    </submittedName>
</protein>
<name>A0A0A9H0U2_ARUDO</name>
<reference evidence="2" key="2">
    <citation type="journal article" date="2015" name="Data Brief">
        <title>Shoot transcriptome of the giant reed, Arundo donax.</title>
        <authorList>
            <person name="Barrero R.A."/>
            <person name="Guerrero F.D."/>
            <person name="Moolhuijzen P."/>
            <person name="Goolsby J.A."/>
            <person name="Tidwell J."/>
            <person name="Bellgard S.E."/>
            <person name="Bellgard M.I."/>
        </authorList>
    </citation>
    <scope>NUCLEOTIDE SEQUENCE</scope>
    <source>
        <tissue evidence="2">Shoot tissue taken approximately 20 cm above the soil surface</tissue>
    </source>
</reference>
<organism evidence="2">
    <name type="scientific">Arundo donax</name>
    <name type="common">Giant reed</name>
    <name type="synonym">Donax arundinaceus</name>
    <dbReference type="NCBI Taxonomy" id="35708"/>
    <lineage>
        <taxon>Eukaryota</taxon>
        <taxon>Viridiplantae</taxon>
        <taxon>Streptophyta</taxon>
        <taxon>Embryophyta</taxon>
        <taxon>Tracheophyta</taxon>
        <taxon>Spermatophyta</taxon>
        <taxon>Magnoliopsida</taxon>
        <taxon>Liliopsida</taxon>
        <taxon>Poales</taxon>
        <taxon>Poaceae</taxon>
        <taxon>PACMAD clade</taxon>
        <taxon>Arundinoideae</taxon>
        <taxon>Arundineae</taxon>
        <taxon>Arundo</taxon>
    </lineage>
</organism>
<sequence>MFFLVLTLLDQCQLAIWYYSFLTFFVFSTTLTYKGKSLFYSSQLFTLST</sequence>
<keyword evidence="1" id="KW-0472">Membrane</keyword>
<accession>A0A0A9H0U2</accession>
<feature type="transmembrane region" description="Helical" evidence="1">
    <location>
        <begin position="16"/>
        <end position="33"/>
    </location>
</feature>
<dbReference type="AlphaFoldDB" id="A0A0A9H0U2"/>